<dbReference type="NCBIfam" id="NF038262">
    <property type="entry name" value="SiaB_fam_kinase"/>
    <property type="match status" value="1"/>
</dbReference>
<proteinExistence type="predicted"/>
<name>A0A2I6S6N5_9RHOO</name>
<keyword evidence="2" id="KW-1185">Reference proteome</keyword>
<dbReference type="RefSeq" id="WP_102246990.1">
    <property type="nucleotide sequence ID" value="NZ_CP025682.1"/>
</dbReference>
<organism evidence="1 2">
    <name type="scientific">Pseudazoarcus pumilus</name>
    <dbReference type="NCBI Taxonomy" id="2067960"/>
    <lineage>
        <taxon>Bacteria</taxon>
        <taxon>Pseudomonadati</taxon>
        <taxon>Pseudomonadota</taxon>
        <taxon>Betaproteobacteria</taxon>
        <taxon>Rhodocyclales</taxon>
        <taxon>Zoogloeaceae</taxon>
        <taxon>Pseudazoarcus</taxon>
    </lineage>
</organism>
<dbReference type="AlphaFoldDB" id="A0A2I6S6N5"/>
<dbReference type="Pfam" id="PF19788">
    <property type="entry name" value="DUF6272"/>
    <property type="match status" value="1"/>
</dbReference>
<evidence type="ECO:0000313" key="2">
    <source>
        <dbReference type="Proteomes" id="UP000242205"/>
    </source>
</evidence>
<dbReference type="KEGG" id="atw:C0099_08245"/>
<protein>
    <recommendedName>
        <fullName evidence="3">ATP-binding protein</fullName>
    </recommendedName>
</protein>
<reference evidence="1 2" key="1">
    <citation type="submission" date="2018-01" db="EMBL/GenBank/DDBJ databases">
        <authorList>
            <person name="Fu G.-Y."/>
        </authorList>
    </citation>
    <scope>NUCLEOTIDE SEQUENCE [LARGE SCALE GENOMIC DNA]</scope>
    <source>
        <strain evidence="1 2">SY39</strain>
    </source>
</reference>
<evidence type="ECO:0000313" key="1">
    <source>
        <dbReference type="EMBL" id="AUN94924.1"/>
    </source>
</evidence>
<gene>
    <name evidence="1" type="ORF">C0099_08245</name>
</gene>
<dbReference type="Proteomes" id="UP000242205">
    <property type="component" value="Chromosome"/>
</dbReference>
<dbReference type="EMBL" id="CP025682">
    <property type="protein sequence ID" value="AUN94924.1"/>
    <property type="molecule type" value="Genomic_DNA"/>
</dbReference>
<dbReference type="InterPro" id="IPR046239">
    <property type="entry name" value="DUF6272"/>
</dbReference>
<dbReference type="OrthoDB" id="5365713at2"/>
<sequence length="182" mass="20356">MEPVEIDRFRADARDRQVLLHYSGEITSPVVATLSDTVRERLDDSAPDRRVARRVFSAFVEMAQNVLHYAPPDQADGFPHGTLTVTRGDVHFTVMCCNRVRNDQVGRIRERVDAVRTMTLDEVKAAYRARLRDETPDTEGISKGAGLGFLTLAREASAPIDYHIVPVAGEPDDAEFHLRAII</sequence>
<evidence type="ECO:0008006" key="3">
    <source>
        <dbReference type="Google" id="ProtNLM"/>
    </source>
</evidence>
<accession>A0A2I6S6N5</accession>